<dbReference type="KEGG" id="mfol:DXT68_04235"/>
<comment type="caution">
    <text evidence="1">The sequence shown here is derived from an EMBL/GenBank/DDBJ whole genome shotgun (WGS) entry which is preliminary data.</text>
</comment>
<evidence type="ECO:0000313" key="2">
    <source>
        <dbReference type="Proteomes" id="UP000033572"/>
    </source>
</evidence>
<dbReference type="Proteomes" id="UP000033572">
    <property type="component" value="Unassembled WGS sequence"/>
</dbReference>
<sequence>MTTMVYDGLAERVQAAVLGAPGVRNVYRAGSLVSNLVGTGAAALGVTAANEPLVAVIAGEGGVRVESSLGIEYTANAIETLRAVRAAVADLLAADGLAVTAIMLTVAYVHPRESSRLPETVALV</sequence>
<reference evidence="1 2" key="1">
    <citation type="submission" date="2015-02" db="EMBL/GenBank/DDBJ databases">
        <title>Draft genome sequences of ten Microbacterium spp. with emphasis on heavy metal contaminated environments.</title>
        <authorList>
            <person name="Corretto E."/>
        </authorList>
    </citation>
    <scope>NUCLEOTIDE SEQUENCE [LARGE SCALE GENOMIC DNA]</scope>
    <source>
        <strain evidence="1 2">DSM 12966</strain>
    </source>
</reference>
<dbReference type="RefSeq" id="WP_045253417.1">
    <property type="nucleotide sequence ID" value="NZ_CP031425.1"/>
</dbReference>
<accession>A0A0F0KT58</accession>
<protein>
    <submittedName>
        <fullName evidence="1">Uncharacterized protein</fullName>
    </submittedName>
</protein>
<dbReference type="EMBL" id="JYIU01000035">
    <property type="protein sequence ID" value="KJL23669.1"/>
    <property type="molecule type" value="Genomic_DNA"/>
</dbReference>
<proteinExistence type="predicted"/>
<evidence type="ECO:0000313" key="1">
    <source>
        <dbReference type="EMBL" id="KJL23669.1"/>
    </source>
</evidence>
<organism evidence="1 2">
    <name type="scientific">Microbacterium foliorum</name>
    <dbReference type="NCBI Taxonomy" id="104336"/>
    <lineage>
        <taxon>Bacteria</taxon>
        <taxon>Bacillati</taxon>
        <taxon>Actinomycetota</taxon>
        <taxon>Actinomycetes</taxon>
        <taxon>Micrococcales</taxon>
        <taxon>Microbacteriaceae</taxon>
        <taxon>Microbacterium</taxon>
    </lineage>
</organism>
<gene>
    <name evidence="1" type="ORF">RN50_01007</name>
</gene>
<dbReference type="GeneID" id="94443586"/>
<name>A0A0F0KT58_9MICO</name>
<dbReference type="AlphaFoldDB" id="A0A0F0KT58"/>
<keyword evidence="2" id="KW-1185">Reference proteome</keyword>
<dbReference type="PATRIC" id="fig|104336.4.peg.1031"/>